<reference evidence="2" key="1">
    <citation type="journal article" date="2019" name="Int. J. Syst. Evol. Microbiol.">
        <title>The Global Catalogue of Microorganisms (GCM) 10K type strain sequencing project: providing services to taxonomists for standard genome sequencing and annotation.</title>
        <authorList>
            <consortium name="The Broad Institute Genomics Platform"/>
            <consortium name="The Broad Institute Genome Sequencing Center for Infectious Disease"/>
            <person name="Wu L."/>
            <person name="Ma J."/>
        </authorList>
    </citation>
    <scope>NUCLEOTIDE SEQUENCE [LARGE SCALE GENOMIC DNA]</scope>
    <source>
        <strain evidence="2">JCM 18298</strain>
    </source>
</reference>
<evidence type="ECO:0000313" key="1">
    <source>
        <dbReference type="EMBL" id="GAA5056819.1"/>
    </source>
</evidence>
<evidence type="ECO:0000313" key="2">
    <source>
        <dbReference type="Proteomes" id="UP001500603"/>
    </source>
</evidence>
<dbReference type="EMBL" id="BAABJM010000002">
    <property type="protein sequence ID" value="GAA5056819.1"/>
    <property type="molecule type" value="Genomic_DNA"/>
</dbReference>
<comment type="caution">
    <text evidence="1">The sequence shown here is derived from an EMBL/GenBank/DDBJ whole genome shotgun (WGS) entry which is preliminary data.</text>
</comment>
<name>A0ABP9KH91_9NOCA</name>
<dbReference type="InterPro" id="IPR042184">
    <property type="entry name" value="YqeY/Aim41_N"/>
</dbReference>
<accession>A0ABP9KH91</accession>
<protein>
    <recommendedName>
        <fullName evidence="3">Glutamyl-tRNA amidotransferase</fullName>
    </recommendedName>
</protein>
<evidence type="ECO:0008006" key="3">
    <source>
        <dbReference type="Google" id="ProtNLM"/>
    </source>
</evidence>
<dbReference type="Gene3D" id="1.10.1510.10">
    <property type="entry name" value="Uncharacterised protein YqeY/AIM41 PF09424, N-terminal domain"/>
    <property type="match status" value="1"/>
</dbReference>
<dbReference type="RefSeq" id="WP_345496425.1">
    <property type="nucleotide sequence ID" value="NZ_BAABJM010000002.1"/>
</dbReference>
<sequence>MSTETVSLRARMRAALTTAMKSRDRQAISALRSALGAIDNAEAVDGTEHRAGAVEDSSVGVGSTEVRRRDLSESDIEQIVRTAIAERRTVADEYDGLGQAEHAAALRAEAETLSALL</sequence>
<keyword evidence="2" id="KW-1185">Reference proteome</keyword>
<gene>
    <name evidence="1" type="ORF">GCM10023318_34700</name>
</gene>
<dbReference type="Proteomes" id="UP001500603">
    <property type="component" value="Unassembled WGS sequence"/>
</dbReference>
<organism evidence="1 2">
    <name type="scientific">Nocardia callitridis</name>
    <dbReference type="NCBI Taxonomy" id="648753"/>
    <lineage>
        <taxon>Bacteria</taxon>
        <taxon>Bacillati</taxon>
        <taxon>Actinomycetota</taxon>
        <taxon>Actinomycetes</taxon>
        <taxon>Mycobacteriales</taxon>
        <taxon>Nocardiaceae</taxon>
        <taxon>Nocardia</taxon>
    </lineage>
</organism>
<proteinExistence type="predicted"/>